<dbReference type="KEGG" id="noy:EXE57_06835"/>
<dbReference type="EMBL" id="CP038267">
    <property type="protein sequence ID" value="QBR92024.1"/>
    <property type="molecule type" value="Genomic_DNA"/>
</dbReference>
<dbReference type="RefSeq" id="WP_135075472.1">
    <property type="nucleotide sequence ID" value="NZ_CP038267.1"/>
</dbReference>
<evidence type="ECO:0000313" key="2">
    <source>
        <dbReference type="EMBL" id="QBR92024.1"/>
    </source>
</evidence>
<keyword evidence="1" id="KW-0472">Membrane</keyword>
<dbReference type="Proteomes" id="UP000294894">
    <property type="component" value="Chromosome"/>
</dbReference>
<name>A0A4P7GJU2_9ACTN</name>
<organism evidence="2 3">
    <name type="scientific">Nocardioides euryhalodurans</name>
    <dbReference type="NCBI Taxonomy" id="2518370"/>
    <lineage>
        <taxon>Bacteria</taxon>
        <taxon>Bacillati</taxon>
        <taxon>Actinomycetota</taxon>
        <taxon>Actinomycetes</taxon>
        <taxon>Propionibacteriales</taxon>
        <taxon>Nocardioidaceae</taxon>
        <taxon>Nocardioides</taxon>
    </lineage>
</organism>
<keyword evidence="1" id="KW-1133">Transmembrane helix</keyword>
<sequence>MTGPFALLALFTLDGFGTDASVLGALGYGLICLALPVVALLLTQWLAPRLFGWALACYVAGVVTGLVVLGVLA</sequence>
<evidence type="ECO:0000313" key="3">
    <source>
        <dbReference type="Proteomes" id="UP000294894"/>
    </source>
</evidence>
<proteinExistence type="predicted"/>
<protein>
    <submittedName>
        <fullName evidence="2">Uncharacterized protein</fullName>
    </submittedName>
</protein>
<reference evidence="2 3" key="1">
    <citation type="submission" date="2019-03" db="EMBL/GenBank/DDBJ databases">
        <title>Three New Species of Nocardioides, Nocardioides euryhalodurans sp. nov., Nocardioides seonyuensis sp. nov. and Nocardioides eburneoflavus sp. nov., Iolated from Soil.</title>
        <authorList>
            <person name="Roh S.G."/>
            <person name="Lee C."/>
            <person name="Kim M.-K."/>
            <person name="Kim S.B."/>
        </authorList>
    </citation>
    <scope>NUCLEOTIDE SEQUENCE [LARGE SCALE GENOMIC DNA]</scope>
    <source>
        <strain evidence="2 3">MMS17-SY117</strain>
    </source>
</reference>
<keyword evidence="1" id="KW-0812">Transmembrane</keyword>
<feature type="transmembrane region" description="Helical" evidence="1">
    <location>
        <begin position="50"/>
        <end position="72"/>
    </location>
</feature>
<gene>
    <name evidence="2" type="ORF">EXE57_06835</name>
</gene>
<feature type="transmembrane region" description="Helical" evidence="1">
    <location>
        <begin position="25"/>
        <end position="43"/>
    </location>
</feature>
<evidence type="ECO:0000256" key="1">
    <source>
        <dbReference type="SAM" id="Phobius"/>
    </source>
</evidence>
<dbReference type="AlphaFoldDB" id="A0A4P7GJU2"/>
<keyword evidence="3" id="KW-1185">Reference proteome</keyword>
<accession>A0A4P7GJU2</accession>